<comment type="caution">
    <text evidence="1">The sequence shown here is derived from an EMBL/GenBank/DDBJ whole genome shotgun (WGS) entry which is preliminary data.</text>
</comment>
<dbReference type="Proteomes" id="UP001165565">
    <property type="component" value="Unassembled WGS sequence"/>
</dbReference>
<dbReference type="RefSeq" id="WP_265268610.1">
    <property type="nucleotide sequence ID" value="NZ_JANFAV010000004.1"/>
</dbReference>
<dbReference type="Pfam" id="PF13469">
    <property type="entry name" value="Sulfotransfer_3"/>
    <property type="match status" value="1"/>
</dbReference>
<organism evidence="1 2">
    <name type="scientific">Sphingomonas lycopersici</name>
    <dbReference type="NCBI Taxonomy" id="2951807"/>
    <lineage>
        <taxon>Bacteria</taxon>
        <taxon>Pseudomonadati</taxon>
        <taxon>Pseudomonadota</taxon>
        <taxon>Alphaproteobacteria</taxon>
        <taxon>Sphingomonadales</taxon>
        <taxon>Sphingomonadaceae</taxon>
        <taxon>Sphingomonas</taxon>
    </lineage>
</organism>
<dbReference type="SUPFAM" id="SSF52540">
    <property type="entry name" value="P-loop containing nucleoside triphosphate hydrolases"/>
    <property type="match status" value="1"/>
</dbReference>
<gene>
    <name evidence="1" type="ORF">NEE01_08295</name>
</gene>
<name>A0AA42CQD4_9SPHN</name>
<accession>A0AA42CQD4</accession>
<dbReference type="InterPro" id="IPR052736">
    <property type="entry name" value="Stf3_sulfotransferase"/>
</dbReference>
<dbReference type="AlphaFoldDB" id="A0AA42CQD4"/>
<dbReference type="EMBL" id="JANFAV010000004">
    <property type="protein sequence ID" value="MCW6534782.1"/>
    <property type="molecule type" value="Genomic_DNA"/>
</dbReference>
<dbReference type="Gene3D" id="3.40.50.300">
    <property type="entry name" value="P-loop containing nucleotide triphosphate hydrolases"/>
    <property type="match status" value="1"/>
</dbReference>
<reference evidence="1" key="1">
    <citation type="submission" date="2022-06" db="EMBL/GenBank/DDBJ databases">
        <title>Sphingomonas sp. nov. isolated from rhizosphere soil of tomato.</title>
        <authorList>
            <person name="Dong H."/>
            <person name="Gao R."/>
        </authorList>
    </citation>
    <scope>NUCLEOTIDE SEQUENCE</scope>
    <source>
        <strain evidence="1">MMSM24</strain>
    </source>
</reference>
<proteinExistence type="predicted"/>
<sequence length="416" mass="47676">MTASHIRIDDLARPRLSPLLEEMIASAVPPERLTAQAVLDAASAATGLTDFGDREFVARLDLWCTSVDADTGLNQWGRASLFNDFIRLAINRLKVEDMIRRHPEILDIEIERPIIIAGLPRSGTTHLVNILSADPRLNSMPLWESMQPVPEGTPPADRSQDPRFLQTRQFWGAFEEALPHMRAMHEMAPDHTHEEIELQKIDFASYELEWLSRPHAWREYYLTHDQTPHYAYGKKVLQLLTWLRGPRRWVLKSPQHMEQLGPLKAVFPDATLVITHRDPLAVIQSAVTMIAYGDRLRRRDTDPPATARYWIDRIETLLRRCVRDRALWPADRSLDVYFDRYMADQDATLDRIAALAGLERTPEARAAIDAYVASHPRAMHGKVVYDLAGDFDVDIAALRERFAFYFDAFPVAEEKL</sequence>
<dbReference type="InterPro" id="IPR027417">
    <property type="entry name" value="P-loop_NTPase"/>
</dbReference>
<protein>
    <submittedName>
        <fullName evidence="1">Sulfotransferase</fullName>
    </submittedName>
</protein>
<evidence type="ECO:0000313" key="2">
    <source>
        <dbReference type="Proteomes" id="UP001165565"/>
    </source>
</evidence>
<dbReference type="PANTHER" id="PTHR36451:SF1">
    <property type="entry name" value="OMEGA-HYDROXY-BETA-DIHYDROMENAQUINONE-9 SULFOTRANSFERASE STF3"/>
    <property type="match status" value="1"/>
</dbReference>
<keyword evidence="2" id="KW-1185">Reference proteome</keyword>
<evidence type="ECO:0000313" key="1">
    <source>
        <dbReference type="EMBL" id="MCW6534782.1"/>
    </source>
</evidence>
<dbReference type="PANTHER" id="PTHR36451">
    <property type="entry name" value="PAPS-DEPENDENT SULFOTRANSFERASE STF3"/>
    <property type="match status" value="1"/>
</dbReference>